<dbReference type="RefSeq" id="WP_382430562.1">
    <property type="nucleotide sequence ID" value="NZ_JBHSHJ010000003.1"/>
</dbReference>
<evidence type="ECO:0000313" key="1">
    <source>
        <dbReference type="EMBL" id="MFC4788275.1"/>
    </source>
</evidence>
<accession>A0ABV9QAR5</accession>
<comment type="caution">
    <text evidence="1">The sequence shown here is derived from an EMBL/GenBank/DDBJ whole genome shotgun (WGS) entry which is preliminary data.</text>
</comment>
<evidence type="ECO:0008006" key="3">
    <source>
        <dbReference type="Google" id="ProtNLM"/>
    </source>
</evidence>
<evidence type="ECO:0000313" key="2">
    <source>
        <dbReference type="Proteomes" id="UP001596001"/>
    </source>
</evidence>
<dbReference type="Proteomes" id="UP001596001">
    <property type="component" value="Unassembled WGS sequence"/>
</dbReference>
<protein>
    <recommendedName>
        <fullName evidence="3">AAA+ ATPase domain-containing protein</fullName>
    </recommendedName>
</protein>
<name>A0ABV9QAR5_9BURK</name>
<organism evidence="1 2">
    <name type="scientific">Giesbergeria sinuosa</name>
    <dbReference type="NCBI Taxonomy" id="80883"/>
    <lineage>
        <taxon>Bacteria</taxon>
        <taxon>Pseudomonadati</taxon>
        <taxon>Pseudomonadota</taxon>
        <taxon>Betaproteobacteria</taxon>
        <taxon>Burkholderiales</taxon>
        <taxon>Comamonadaceae</taxon>
        <taxon>Giesbergeria</taxon>
    </lineage>
</organism>
<dbReference type="EMBL" id="JBHSHJ010000003">
    <property type="protein sequence ID" value="MFC4788275.1"/>
    <property type="molecule type" value="Genomic_DNA"/>
</dbReference>
<gene>
    <name evidence="1" type="ORF">ACFO6X_04660</name>
</gene>
<sequence length="2143" mass="237312">MSQSEFQIDYTSARGSNTGDEYHELWAARQALKLLDGRSSLSVVTVEGLTANEGTDKVWDGVDCSLMFGGDDAASAERVEVQQLKYSGSSPTSPWTTSRLCTGKDGSPKTSPIRRLADAYKGLLAKRPGKPNNSLRVVLVSNQPVASELLTLVEDARSTVPESYSRTWKTGLPDLHRLVYASGLKPAEFGEFAQVLDLQGACGSRFAVEDGMLKAISEWTDVELHASASRVRDYIRKRMLPEAAGEVITREKVLVQFAGVSEDYTLFPCPSKIEPVSSAVPRPIAGEIVGRMKAGARHLCLHGGGGAGKTTTLQQIDQSLPAGSLMVVFDCYGAGSYLDASALRHRPQDAFVQLTNEIAYRLRLPLLLVPQASRDYPRAFRKRLESAAGAMATTSPDALLVVAIDAADNSILAAQTRSPAETSFVHDLVTMDALPGNVRMLISARTGRLDELRLPVSFEKFPLPAFSLEETASNIHRYWAAPQPWVDDFHHLSGGVPRVQAYAFENAANTPEHALDALRPFGKNLDQVFREQFQFALRKNARENDLEHLCAGLTSLPRPIPISDLAIVLGQPQAKLSDICVDLAPGVRNTGGLISFADEDFESFVRTAAQPAMADVQARAAQHLLNRSGVDAYAALNVAPALLVAGRSKELLELVEREPQPPVQLLPDPIRRREVQLQRLQIAIRVCREASDAAHVLRFVLIGAEAIKTEEATLKQLVANPDLTSRYAKDTASRLVLGDPGKIAAHGPLLFHLLADDAARGDAISVREGWRRIRAWESARRDDFDKQIRRYGHASAWQISPRDVAAAIHATLLLEGPVAAANHFQRVGPREFAYRSAKHLVSRLLAEGKFQDLEKAAEVLNDVESLFLLVPMAAAGRNVDLQRVASGLRLVKRRMRRAGAILARAETSRDEVGLWTIDTSLTAAEILIARKGEQSVAVDVLSPFLDLELRRIDKVHESHYLLIDAILRAVTLTDVLAGRTGAADLILIPRPKPSEEEKKKARHDSHAEEHDRKLRELVEAFVGLYAARAMLLVSSSGDAVKDAELLDKAKQRLERDSWSIDRRFGTSSMRAKAAESLSLLLATNVPPTLTMDRALEVRRGWSPSDAHGLFYRLAAVPALHDPLILGIAQAATSNRTGRSPAGERSEFLSAYASLMAAISPADADAIFQSSIEVAGELDTEVIDQLRLISQMTMQSHRSFGDRGRLLAADLTEVIQDAAIRIDSYDHFPWPDSIRALAQLDYPIALAAVARWHDSELAALRLTLNSALAAGLELGALSAPQAASLAVLLQDIDGEVLRQIGTHAERDGRDASARMAEEFARDCLLDRFDNERAIQSFLAKNAEGFWSRRLLAQHAFQSTLAVTPVADASVDDSARDANGKPTVPPASWDEAVLVNVDLLGAELRRIKEQSRQDRRYISTEDTLSQAGQHVPTRLRIGHLDALLRLDAMWDEADVLHALLARLDAWAGSPAVVQWRDRHMAEVLSRRLAALCRYLPHHDVELRSALTMARSARIGLADVLLRGIELNFDRFRASGLFAVSGIITSELKSEQVSELCDWYIRRLAGRIIDQDREGVQAAMIPGQVEETLGRFFYAMLGDVDVRVRWRCAHALRRLARMGENNILDAIVAQHARTAESAFRVPGAPFYWVAARLWLVIALDRIALESPAAIAKHGGWLQQVAFDEQFPHVLVRGFARDACMKLIESGHFAADSGTREALAKVNRSPLPRSRKKRDYGRSLDSFHSHDEGLRFHFDGLDTLRYWYDPLLRAFPDVTPREFLVIAEHWIVDAWEAKSGDSLRPHDPRKHRFRERNWQLYSKSHGTNPTLEDYQTYLEWNAMWCTAGQLLRSRPLAARDYGRDELEERIGYNTLTLSPLWLADLAGPVPLQPSRWKTPANTAGWIKNVSDDELLAELLASDAPGFVVAHAHIDDRSSEHHQTVRVSTGLVSPATAHALVRALQTTADSSAFYICPEGHDLEIDELGFQLSGWLVCPEGDTLLDEKDVFRNGVARIDYCPGKSVTKLLGLTRRIEPEIAWYRSGEQAPSFVYQAWGHQESETDRDHRYGRQTESSGHRLLVCKRGLAEFLDKKKRDLIAEVEITRREPRTSGYSDHEEEPKEVEFERILLRRDGSIQAAERDFGTWGPAGS</sequence>
<proteinExistence type="predicted"/>
<keyword evidence="2" id="KW-1185">Reference proteome</keyword>
<reference evidence="2" key="1">
    <citation type="journal article" date="2019" name="Int. J. Syst. Evol. Microbiol.">
        <title>The Global Catalogue of Microorganisms (GCM) 10K type strain sequencing project: providing services to taxonomists for standard genome sequencing and annotation.</title>
        <authorList>
            <consortium name="The Broad Institute Genomics Platform"/>
            <consortium name="The Broad Institute Genome Sequencing Center for Infectious Disease"/>
            <person name="Wu L."/>
            <person name="Ma J."/>
        </authorList>
    </citation>
    <scope>NUCLEOTIDE SEQUENCE [LARGE SCALE GENOMIC DNA]</scope>
    <source>
        <strain evidence="2">CCUG 49452</strain>
    </source>
</reference>